<sequence>MTSQDSKFENLDQNNKNLGRRPCAPIWSFFIEGEEIDPGHRSVTCKCSVSWKRESANKSAEDIRKVLYDADLYEEADNITFEQAIMDANIDQSSIDDDNDVVSEKFFELEKTLDLSNSSFLSEASRQTEVDVANDDAFEVDSNDWLEEFNQEEDYDPAELEEMFIN</sequence>
<reference evidence="1" key="1">
    <citation type="submission" date="2021-06" db="EMBL/GenBank/DDBJ databases">
        <authorList>
            <person name="Kallberg Y."/>
            <person name="Tangrot J."/>
            <person name="Rosling A."/>
        </authorList>
    </citation>
    <scope>NUCLEOTIDE SEQUENCE</scope>
    <source>
        <strain evidence="1">AU212A</strain>
    </source>
</reference>
<name>A0ACA9LJ61_9GLOM</name>
<proteinExistence type="predicted"/>
<comment type="caution">
    <text evidence="1">The sequence shown here is derived from an EMBL/GenBank/DDBJ whole genome shotgun (WGS) entry which is preliminary data.</text>
</comment>
<evidence type="ECO:0000313" key="1">
    <source>
        <dbReference type="EMBL" id="CAG8529144.1"/>
    </source>
</evidence>
<gene>
    <name evidence="1" type="ORF">SCALOS_LOCUS4382</name>
</gene>
<accession>A0ACA9LJ61</accession>
<dbReference type="Proteomes" id="UP000789860">
    <property type="component" value="Unassembled WGS sequence"/>
</dbReference>
<organism evidence="1 2">
    <name type="scientific">Scutellospora calospora</name>
    <dbReference type="NCBI Taxonomy" id="85575"/>
    <lineage>
        <taxon>Eukaryota</taxon>
        <taxon>Fungi</taxon>
        <taxon>Fungi incertae sedis</taxon>
        <taxon>Mucoromycota</taxon>
        <taxon>Glomeromycotina</taxon>
        <taxon>Glomeromycetes</taxon>
        <taxon>Diversisporales</taxon>
        <taxon>Gigasporaceae</taxon>
        <taxon>Scutellospora</taxon>
    </lineage>
</organism>
<evidence type="ECO:0000313" key="2">
    <source>
        <dbReference type="Proteomes" id="UP000789860"/>
    </source>
</evidence>
<dbReference type="EMBL" id="CAJVPM010005890">
    <property type="protein sequence ID" value="CAG8529144.1"/>
    <property type="molecule type" value="Genomic_DNA"/>
</dbReference>
<keyword evidence="2" id="KW-1185">Reference proteome</keyword>
<protein>
    <submittedName>
        <fullName evidence="1">2995_t:CDS:1</fullName>
    </submittedName>
</protein>